<dbReference type="AlphaFoldDB" id="A0AAN8CFQ5"/>
<dbReference type="Proteomes" id="UP001331515">
    <property type="component" value="Unassembled WGS sequence"/>
</dbReference>
<dbReference type="Pfam" id="PF00658">
    <property type="entry name" value="MLLE"/>
    <property type="match status" value="2"/>
</dbReference>
<evidence type="ECO:0000313" key="4">
    <source>
        <dbReference type="Proteomes" id="UP001331515"/>
    </source>
</evidence>
<name>A0AAN8CFQ5_CHAGU</name>
<evidence type="ECO:0000313" key="3">
    <source>
        <dbReference type="EMBL" id="KAK5901293.1"/>
    </source>
</evidence>
<dbReference type="InterPro" id="IPR036053">
    <property type="entry name" value="PABP-dom"/>
</dbReference>
<gene>
    <name evidence="3" type="ORF">CgunFtcFv8_026181</name>
</gene>
<dbReference type="GO" id="GO:0003723">
    <property type="term" value="F:RNA binding"/>
    <property type="evidence" value="ECO:0007669"/>
    <property type="project" value="InterPro"/>
</dbReference>
<dbReference type="GO" id="GO:0005737">
    <property type="term" value="C:cytoplasm"/>
    <property type="evidence" value="ECO:0007669"/>
    <property type="project" value="TreeGrafter"/>
</dbReference>
<feature type="region of interest" description="Disordered" evidence="1">
    <location>
        <begin position="186"/>
        <end position="227"/>
    </location>
</feature>
<dbReference type="SMART" id="SM00517">
    <property type="entry name" value="PolyA"/>
    <property type="match status" value="2"/>
</dbReference>
<comment type="caution">
    <text evidence="3">The sequence shown here is derived from an EMBL/GenBank/DDBJ whole genome shotgun (WGS) entry which is preliminary data.</text>
</comment>
<organism evidence="3 4">
    <name type="scientific">Champsocephalus gunnari</name>
    <name type="common">Mackerel icefish</name>
    <dbReference type="NCBI Taxonomy" id="52237"/>
    <lineage>
        <taxon>Eukaryota</taxon>
        <taxon>Metazoa</taxon>
        <taxon>Chordata</taxon>
        <taxon>Craniata</taxon>
        <taxon>Vertebrata</taxon>
        <taxon>Euteleostomi</taxon>
        <taxon>Actinopterygii</taxon>
        <taxon>Neopterygii</taxon>
        <taxon>Teleostei</taxon>
        <taxon>Neoteleostei</taxon>
        <taxon>Acanthomorphata</taxon>
        <taxon>Eupercaria</taxon>
        <taxon>Perciformes</taxon>
        <taxon>Notothenioidei</taxon>
        <taxon>Channichthyidae</taxon>
        <taxon>Champsocephalus</taxon>
    </lineage>
</organism>
<dbReference type="PANTHER" id="PTHR46276">
    <property type="entry name" value="E3 UBIQUITIN-PROTEIN LIGASE UBR5"/>
    <property type="match status" value="1"/>
</dbReference>
<dbReference type="GO" id="GO:0000209">
    <property type="term" value="P:protein polyubiquitination"/>
    <property type="evidence" value="ECO:0007669"/>
    <property type="project" value="TreeGrafter"/>
</dbReference>
<sequence>MDEAEDLETLGEKLYSLIYPKHKEKAGKLTGMLLELPRPVLGLMLQDKASLNAAVEKALGALQRAQEPSRVPCKEEDEVSASSDSVGEQLFELVDVFNTGHSQKITGMLLEQHKDAVLHLLSDPHLLEEQVTFALKTLQEQNMEETDVSDWSDAEDTERLGGEDILSGGGAGPSACSWHHRYAAGDGARCSPSTAQQPHPAAGSCSESSSSPAPTEPNSLHLNKGSI</sequence>
<keyword evidence="4" id="KW-1185">Reference proteome</keyword>
<dbReference type="PROSITE" id="PS51309">
    <property type="entry name" value="PABC"/>
    <property type="match status" value="1"/>
</dbReference>
<feature type="compositionally biased region" description="Low complexity" evidence="1">
    <location>
        <begin position="200"/>
        <end position="219"/>
    </location>
</feature>
<protein>
    <recommendedName>
        <fullName evidence="2">PABC domain-containing protein</fullName>
    </recommendedName>
</protein>
<reference evidence="3 4" key="1">
    <citation type="journal article" date="2023" name="Mol. Biol. Evol.">
        <title>Genomics of Secondarily Temperate Adaptation in the Only Non-Antarctic Icefish.</title>
        <authorList>
            <person name="Rivera-Colon A.G."/>
            <person name="Rayamajhi N."/>
            <person name="Minhas B.F."/>
            <person name="Madrigal G."/>
            <person name="Bilyk K.T."/>
            <person name="Yoon V."/>
            <person name="Hune M."/>
            <person name="Gregory S."/>
            <person name="Cheng C.H.C."/>
            <person name="Catchen J.M."/>
        </authorList>
    </citation>
    <scope>NUCLEOTIDE SEQUENCE [LARGE SCALE GENOMIC DNA]</scope>
    <source>
        <tissue evidence="3">White muscle</tissue>
    </source>
</reference>
<dbReference type="GO" id="GO:0005634">
    <property type="term" value="C:nucleus"/>
    <property type="evidence" value="ECO:0007669"/>
    <property type="project" value="TreeGrafter"/>
</dbReference>
<dbReference type="InterPro" id="IPR002004">
    <property type="entry name" value="PABP_HYD_C"/>
</dbReference>
<accession>A0AAN8CFQ5</accession>
<dbReference type="PANTHER" id="PTHR46276:SF1">
    <property type="entry name" value="E3 UBIQUITIN-PROTEIN LIGASE UBR5"/>
    <property type="match status" value="1"/>
</dbReference>
<proteinExistence type="predicted"/>
<feature type="domain" description="PABC" evidence="2">
    <location>
        <begin position="1"/>
        <end position="67"/>
    </location>
</feature>
<dbReference type="GO" id="GO:0034450">
    <property type="term" value="F:ubiquitin-ubiquitin ligase activity"/>
    <property type="evidence" value="ECO:0007669"/>
    <property type="project" value="TreeGrafter"/>
</dbReference>
<dbReference type="Gene3D" id="1.10.1900.10">
    <property type="entry name" value="c-terminal domain of poly(a) binding protein"/>
    <property type="match status" value="2"/>
</dbReference>
<evidence type="ECO:0000259" key="2">
    <source>
        <dbReference type="PROSITE" id="PS51309"/>
    </source>
</evidence>
<dbReference type="SUPFAM" id="SSF63570">
    <property type="entry name" value="PABC (PABP) domain"/>
    <property type="match status" value="2"/>
</dbReference>
<evidence type="ECO:0000256" key="1">
    <source>
        <dbReference type="SAM" id="MobiDB-lite"/>
    </source>
</evidence>
<dbReference type="EMBL" id="JAURVH010001532">
    <property type="protein sequence ID" value="KAK5901293.1"/>
    <property type="molecule type" value="Genomic_DNA"/>
</dbReference>
<dbReference type="GO" id="GO:0090263">
    <property type="term" value="P:positive regulation of canonical Wnt signaling pathway"/>
    <property type="evidence" value="ECO:0007669"/>
    <property type="project" value="TreeGrafter"/>
</dbReference>